<dbReference type="SUPFAM" id="SSF89550">
    <property type="entry name" value="PHP domain-like"/>
    <property type="match status" value="1"/>
</dbReference>
<dbReference type="GO" id="GO:0004725">
    <property type="term" value="F:protein tyrosine phosphatase activity"/>
    <property type="evidence" value="ECO:0007669"/>
    <property type="project" value="UniProtKB-UniRule"/>
</dbReference>
<keyword evidence="2 5" id="KW-0378">Hydrolase</keyword>
<dbReference type="PANTHER" id="PTHR39181">
    <property type="entry name" value="TYROSINE-PROTEIN PHOSPHATASE YWQE"/>
    <property type="match status" value="1"/>
</dbReference>
<dbReference type="RefSeq" id="WP_144448693.1">
    <property type="nucleotide sequence ID" value="NZ_VLKZ01000001.1"/>
</dbReference>
<protein>
    <recommendedName>
        <fullName evidence="5">Tyrosine-protein phosphatase</fullName>
        <ecNumber evidence="5">3.1.3.48</ecNumber>
    </recommendedName>
</protein>
<dbReference type="InterPro" id="IPR016195">
    <property type="entry name" value="Pol/histidinol_Pase-like"/>
</dbReference>
<evidence type="ECO:0000256" key="3">
    <source>
        <dbReference type="ARBA" id="ARBA00022912"/>
    </source>
</evidence>
<evidence type="ECO:0000256" key="2">
    <source>
        <dbReference type="ARBA" id="ARBA00022801"/>
    </source>
</evidence>
<organism evidence="6 7">
    <name type="scientific">Halalkalibacter nanhaiisediminis</name>
    <dbReference type="NCBI Taxonomy" id="688079"/>
    <lineage>
        <taxon>Bacteria</taxon>
        <taxon>Bacillati</taxon>
        <taxon>Bacillota</taxon>
        <taxon>Bacilli</taxon>
        <taxon>Bacillales</taxon>
        <taxon>Bacillaceae</taxon>
        <taxon>Halalkalibacter</taxon>
    </lineage>
</organism>
<dbReference type="GO" id="GO:0030145">
    <property type="term" value="F:manganese ion binding"/>
    <property type="evidence" value="ECO:0007669"/>
    <property type="project" value="UniProtKB-UniRule"/>
</dbReference>
<dbReference type="PANTHER" id="PTHR39181:SF1">
    <property type="entry name" value="TYROSINE-PROTEIN PHOSPHATASE YWQE"/>
    <property type="match status" value="1"/>
</dbReference>
<dbReference type="Pfam" id="PF19567">
    <property type="entry name" value="CpsB_CapC"/>
    <property type="match status" value="1"/>
</dbReference>
<gene>
    <name evidence="6" type="ORF">IQ10_00292</name>
</gene>
<dbReference type="Gene3D" id="3.20.20.140">
    <property type="entry name" value="Metal-dependent hydrolases"/>
    <property type="match status" value="1"/>
</dbReference>
<dbReference type="Proteomes" id="UP000315711">
    <property type="component" value="Unassembled WGS sequence"/>
</dbReference>
<dbReference type="AlphaFoldDB" id="A0A562QSY5"/>
<reference evidence="6 7" key="1">
    <citation type="journal article" date="2015" name="Stand. Genomic Sci.">
        <title>Genomic Encyclopedia of Bacterial and Archaeal Type Strains, Phase III: the genomes of soil and plant-associated and newly described type strains.</title>
        <authorList>
            <person name="Whitman W.B."/>
            <person name="Woyke T."/>
            <person name="Klenk H.P."/>
            <person name="Zhou Y."/>
            <person name="Lilburn T.G."/>
            <person name="Beck B.J."/>
            <person name="De Vos P."/>
            <person name="Vandamme P."/>
            <person name="Eisen J.A."/>
            <person name="Garrity G."/>
            <person name="Hugenholtz P."/>
            <person name="Kyrpides N.C."/>
        </authorList>
    </citation>
    <scope>NUCLEOTIDE SEQUENCE [LARGE SCALE GENOMIC DNA]</scope>
    <source>
        <strain evidence="6 7">CGMCC 1.10116</strain>
    </source>
</reference>
<evidence type="ECO:0000256" key="1">
    <source>
        <dbReference type="ARBA" id="ARBA00005750"/>
    </source>
</evidence>
<comment type="catalytic activity">
    <reaction evidence="4 5">
        <text>O-phospho-L-tyrosyl-[protein] + H2O = L-tyrosyl-[protein] + phosphate</text>
        <dbReference type="Rhea" id="RHEA:10684"/>
        <dbReference type="Rhea" id="RHEA-COMP:10136"/>
        <dbReference type="Rhea" id="RHEA-COMP:20101"/>
        <dbReference type="ChEBI" id="CHEBI:15377"/>
        <dbReference type="ChEBI" id="CHEBI:43474"/>
        <dbReference type="ChEBI" id="CHEBI:46858"/>
        <dbReference type="ChEBI" id="CHEBI:61978"/>
        <dbReference type="EC" id="3.1.3.48"/>
    </reaction>
</comment>
<sequence>MIDIHSHILPSLDDGANSIQQAIEMAKQAQAQGIYAMAATPHHMNGSFTNVKEDIEQYIKELNQVLNEHSIDLNIVAGQEVRLYGEIVDDYKKGDILTINHSRYVLVELPSDHVPAYTAKIFYDLQLAGVKPIIAHPERNREIAANTNKLYELVEQGALAQLTASSLTGRFGKNIKKLSEQLIDHQLVHFLASDTHNTTSRPNDLQAAYQTMEKTFGMDTVYYIQENAETLLYGDTVYAEPPSRIKKKKFLGIF</sequence>
<keyword evidence="3 5" id="KW-0904">Protein phosphatase</keyword>
<dbReference type="EMBL" id="VLKZ01000001">
    <property type="protein sequence ID" value="TWI59869.1"/>
    <property type="molecule type" value="Genomic_DNA"/>
</dbReference>
<accession>A0A562QSY5</accession>
<dbReference type="OrthoDB" id="9788539at2"/>
<evidence type="ECO:0000256" key="4">
    <source>
        <dbReference type="ARBA" id="ARBA00051722"/>
    </source>
</evidence>
<comment type="caution">
    <text evidence="6">The sequence shown here is derived from an EMBL/GenBank/DDBJ whole genome shotgun (WGS) entry which is preliminary data.</text>
</comment>
<evidence type="ECO:0000313" key="7">
    <source>
        <dbReference type="Proteomes" id="UP000315711"/>
    </source>
</evidence>
<keyword evidence="7" id="KW-1185">Reference proteome</keyword>
<dbReference type="EC" id="3.1.3.48" evidence="5"/>
<dbReference type="InterPro" id="IPR016667">
    <property type="entry name" value="Caps_polysacc_synth_CpsB/CapC"/>
</dbReference>
<evidence type="ECO:0000313" key="6">
    <source>
        <dbReference type="EMBL" id="TWI59869.1"/>
    </source>
</evidence>
<evidence type="ECO:0000256" key="5">
    <source>
        <dbReference type="PIRNR" id="PIRNR016557"/>
    </source>
</evidence>
<comment type="similarity">
    <text evidence="1 5">Belongs to the metallo-dependent hydrolases superfamily. CpsB/CapC family.</text>
</comment>
<proteinExistence type="inferred from homology"/>
<dbReference type="PIRSF" id="PIRSF016557">
    <property type="entry name" value="Caps_synth_CpsB"/>
    <property type="match status" value="1"/>
</dbReference>
<name>A0A562QSY5_9BACI</name>